<evidence type="ECO:0000256" key="6">
    <source>
        <dbReference type="ARBA" id="ARBA00023136"/>
    </source>
</evidence>
<dbReference type="InterPro" id="IPR000515">
    <property type="entry name" value="MetI-like"/>
</dbReference>
<dbReference type="GO" id="GO:0005886">
    <property type="term" value="C:plasma membrane"/>
    <property type="evidence" value="ECO:0007669"/>
    <property type="project" value="UniProtKB-SubCell"/>
</dbReference>
<feature type="transmembrane region" description="Helical" evidence="7">
    <location>
        <begin position="90"/>
        <end position="112"/>
    </location>
</feature>
<feature type="transmembrane region" description="Helical" evidence="7">
    <location>
        <begin position="29"/>
        <end position="50"/>
    </location>
</feature>
<evidence type="ECO:0000313" key="10">
    <source>
        <dbReference type="Proteomes" id="UP000824048"/>
    </source>
</evidence>
<dbReference type="InterPro" id="IPR050901">
    <property type="entry name" value="BP-dep_ABC_trans_perm"/>
</dbReference>
<evidence type="ECO:0000256" key="7">
    <source>
        <dbReference type="RuleBase" id="RU363032"/>
    </source>
</evidence>
<proteinExistence type="inferred from homology"/>
<keyword evidence="3" id="KW-1003">Cell membrane</keyword>
<dbReference type="SUPFAM" id="SSF161098">
    <property type="entry name" value="MetI-like"/>
    <property type="match status" value="1"/>
</dbReference>
<evidence type="ECO:0000259" key="8">
    <source>
        <dbReference type="PROSITE" id="PS50928"/>
    </source>
</evidence>
<comment type="similarity">
    <text evidence="7">Belongs to the binding-protein-dependent transport system permease family.</text>
</comment>
<reference evidence="9" key="1">
    <citation type="journal article" date="2021" name="PeerJ">
        <title>Extensive microbial diversity within the chicken gut microbiome revealed by metagenomics and culture.</title>
        <authorList>
            <person name="Gilroy R."/>
            <person name="Ravi A."/>
            <person name="Getino M."/>
            <person name="Pursley I."/>
            <person name="Horton D.L."/>
            <person name="Alikhan N.F."/>
            <person name="Baker D."/>
            <person name="Gharbi K."/>
            <person name="Hall N."/>
            <person name="Watson M."/>
            <person name="Adriaenssens E.M."/>
            <person name="Foster-Nyarko E."/>
            <person name="Jarju S."/>
            <person name="Secka A."/>
            <person name="Antonio M."/>
            <person name="Oren A."/>
            <person name="Chaudhuri R.R."/>
            <person name="La Ragione R."/>
            <person name="Hildebrand F."/>
            <person name="Pallen M.J."/>
        </authorList>
    </citation>
    <scope>NUCLEOTIDE SEQUENCE</scope>
    <source>
        <strain evidence="9">ChiSxjej1B13-11774</strain>
    </source>
</reference>
<evidence type="ECO:0000313" key="9">
    <source>
        <dbReference type="EMBL" id="HIZ42390.1"/>
    </source>
</evidence>
<reference evidence="9" key="2">
    <citation type="submission" date="2021-04" db="EMBL/GenBank/DDBJ databases">
        <authorList>
            <person name="Gilroy R."/>
        </authorList>
    </citation>
    <scope>NUCLEOTIDE SEQUENCE</scope>
    <source>
        <strain evidence="9">ChiSxjej1B13-11774</strain>
    </source>
</reference>
<keyword evidence="5 7" id="KW-1133">Transmembrane helix</keyword>
<evidence type="ECO:0000256" key="1">
    <source>
        <dbReference type="ARBA" id="ARBA00004651"/>
    </source>
</evidence>
<protein>
    <submittedName>
        <fullName evidence="9">Carbohydrate ABC transporter permease</fullName>
    </submittedName>
</protein>
<accession>A0A9D2ERW5</accession>
<keyword evidence="6 7" id="KW-0472">Membrane</keyword>
<dbReference type="Gene3D" id="1.10.3720.10">
    <property type="entry name" value="MetI-like"/>
    <property type="match status" value="1"/>
</dbReference>
<dbReference type="EMBL" id="DXBP01000049">
    <property type="protein sequence ID" value="HIZ42390.1"/>
    <property type="molecule type" value="Genomic_DNA"/>
</dbReference>
<sequence length="294" mass="32299">MKNTKDTRAVPSYNGLRVKEQLRLLPGHLIVGLWCLFTLGMLLWIVAASLSTSPEIMRGEVLKFATGLHPENYVKAWTANNISVFFLNSLLYSTCTMIGSLLISAPAAYVLGRFVFRGNKVVRSGFITAMSLPHIMIVMPLFSMATRANLTGSKIVLIFIYIGMQVPYTTTFLISFFSSLSRVYEEAAAIDGCPPMKTFWKIMLPLAQPGLVTVGIFNFMNIWNEYFLSLIFASSERNMSVGPGLKSVLTAMQYTGDWGGLFAAVVIVFLPTLILFLCLSKTIISGITAGGVKG</sequence>
<feature type="transmembrane region" description="Helical" evidence="7">
    <location>
        <begin position="258"/>
        <end position="279"/>
    </location>
</feature>
<evidence type="ECO:0000256" key="5">
    <source>
        <dbReference type="ARBA" id="ARBA00022989"/>
    </source>
</evidence>
<dbReference type="InterPro" id="IPR035906">
    <property type="entry name" value="MetI-like_sf"/>
</dbReference>
<dbReference type="PANTHER" id="PTHR32243:SF18">
    <property type="entry name" value="INNER MEMBRANE ABC TRANSPORTER PERMEASE PROTEIN YCJP"/>
    <property type="match status" value="1"/>
</dbReference>
<evidence type="ECO:0000256" key="2">
    <source>
        <dbReference type="ARBA" id="ARBA00022448"/>
    </source>
</evidence>
<gene>
    <name evidence="9" type="ORF">H9811_07485</name>
</gene>
<dbReference type="PROSITE" id="PS50928">
    <property type="entry name" value="ABC_TM1"/>
    <property type="match status" value="1"/>
</dbReference>
<keyword evidence="2 7" id="KW-0813">Transport</keyword>
<dbReference type="GO" id="GO:0055085">
    <property type="term" value="P:transmembrane transport"/>
    <property type="evidence" value="ECO:0007669"/>
    <property type="project" value="InterPro"/>
</dbReference>
<keyword evidence="4 7" id="KW-0812">Transmembrane</keyword>
<feature type="transmembrane region" description="Helical" evidence="7">
    <location>
        <begin position="124"/>
        <end position="143"/>
    </location>
</feature>
<feature type="transmembrane region" description="Helical" evidence="7">
    <location>
        <begin position="198"/>
        <end position="220"/>
    </location>
</feature>
<comment type="subcellular location">
    <subcellularLocation>
        <location evidence="1 7">Cell membrane</location>
        <topology evidence="1 7">Multi-pass membrane protein</topology>
    </subcellularLocation>
</comment>
<dbReference type="AlphaFoldDB" id="A0A9D2ERW5"/>
<dbReference type="PANTHER" id="PTHR32243">
    <property type="entry name" value="MALTOSE TRANSPORT SYSTEM PERMEASE-RELATED"/>
    <property type="match status" value="1"/>
</dbReference>
<dbReference type="Proteomes" id="UP000824048">
    <property type="component" value="Unassembled WGS sequence"/>
</dbReference>
<name>A0A9D2ERW5_9FIRM</name>
<organism evidence="9 10">
    <name type="scientific">Candidatus Gemmiger excrementigallinarum</name>
    <dbReference type="NCBI Taxonomy" id="2838609"/>
    <lineage>
        <taxon>Bacteria</taxon>
        <taxon>Bacillati</taxon>
        <taxon>Bacillota</taxon>
        <taxon>Clostridia</taxon>
        <taxon>Eubacteriales</taxon>
        <taxon>Gemmiger</taxon>
    </lineage>
</organism>
<evidence type="ECO:0000256" key="4">
    <source>
        <dbReference type="ARBA" id="ARBA00022692"/>
    </source>
</evidence>
<dbReference type="CDD" id="cd06261">
    <property type="entry name" value="TM_PBP2"/>
    <property type="match status" value="1"/>
</dbReference>
<comment type="caution">
    <text evidence="9">The sequence shown here is derived from an EMBL/GenBank/DDBJ whole genome shotgun (WGS) entry which is preliminary data.</text>
</comment>
<feature type="domain" description="ABC transmembrane type-1" evidence="8">
    <location>
        <begin position="86"/>
        <end position="279"/>
    </location>
</feature>
<feature type="transmembrane region" description="Helical" evidence="7">
    <location>
        <begin position="155"/>
        <end position="177"/>
    </location>
</feature>
<dbReference type="Pfam" id="PF00528">
    <property type="entry name" value="BPD_transp_1"/>
    <property type="match status" value="1"/>
</dbReference>
<evidence type="ECO:0000256" key="3">
    <source>
        <dbReference type="ARBA" id="ARBA00022475"/>
    </source>
</evidence>